<keyword evidence="1" id="KW-0812">Transmembrane</keyword>
<dbReference type="EMBL" id="FOJG01000001">
    <property type="protein sequence ID" value="SEW13748.1"/>
    <property type="molecule type" value="Genomic_DNA"/>
</dbReference>
<proteinExistence type="predicted"/>
<feature type="transmembrane region" description="Helical" evidence="1">
    <location>
        <begin position="12"/>
        <end position="29"/>
    </location>
</feature>
<evidence type="ECO:0000313" key="2">
    <source>
        <dbReference type="EMBL" id="SEW13748.1"/>
    </source>
</evidence>
<protein>
    <submittedName>
        <fullName evidence="2">Uncharacterized protein</fullName>
    </submittedName>
</protein>
<sequence>MQQHSTTLTKTACISALIIGVLSAAFAFSTHTPSYAVTAGSGAILIGLISLFMGRKNIDDMQLAAAGIFMAVVACLVGLWQLYN</sequence>
<keyword evidence="1" id="KW-1133">Transmembrane helix</keyword>
<feature type="transmembrane region" description="Helical" evidence="1">
    <location>
        <begin position="63"/>
        <end position="83"/>
    </location>
</feature>
<gene>
    <name evidence="2" type="ORF">SAMN04488122_0783</name>
</gene>
<accession>A0A1I0PH63</accession>
<evidence type="ECO:0000313" key="3">
    <source>
        <dbReference type="Proteomes" id="UP000199310"/>
    </source>
</evidence>
<feature type="transmembrane region" description="Helical" evidence="1">
    <location>
        <begin position="35"/>
        <end position="54"/>
    </location>
</feature>
<dbReference type="Proteomes" id="UP000199310">
    <property type="component" value="Unassembled WGS sequence"/>
</dbReference>
<dbReference type="RefSeq" id="WP_089890833.1">
    <property type="nucleotide sequence ID" value="NZ_FOJG01000001.1"/>
</dbReference>
<dbReference type="OrthoDB" id="675661at2"/>
<name>A0A1I0PH63_9BACT</name>
<organism evidence="2 3">
    <name type="scientific">Chitinophaga arvensicola</name>
    <dbReference type="NCBI Taxonomy" id="29529"/>
    <lineage>
        <taxon>Bacteria</taxon>
        <taxon>Pseudomonadati</taxon>
        <taxon>Bacteroidota</taxon>
        <taxon>Chitinophagia</taxon>
        <taxon>Chitinophagales</taxon>
        <taxon>Chitinophagaceae</taxon>
        <taxon>Chitinophaga</taxon>
    </lineage>
</organism>
<reference evidence="3" key="1">
    <citation type="submission" date="2016-10" db="EMBL/GenBank/DDBJ databases">
        <authorList>
            <person name="Varghese N."/>
            <person name="Submissions S."/>
        </authorList>
    </citation>
    <scope>NUCLEOTIDE SEQUENCE [LARGE SCALE GENOMIC DNA]</scope>
    <source>
        <strain evidence="3">DSM 3695</strain>
    </source>
</reference>
<dbReference type="AlphaFoldDB" id="A0A1I0PH63"/>
<evidence type="ECO:0000256" key="1">
    <source>
        <dbReference type="SAM" id="Phobius"/>
    </source>
</evidence>
<keyword evidence="3" id="KW-1185">Reference proteome</keyword>
<keyword evidence="1" id="KW-0472">Membrane</keyword>